<dbReference type="SMART" id="SM00448">
    <property type="entry name" value="REC"/>
    <property type="match status" value="1"/>
</dbReference>
<dbReference type="PANTHER" id="PTHR45228:SF1">
    <property type="entry name" value="CYCLIC DI-GMP PHOSPHODIESTERASE TM_0186"/>
    <property type="match status" value="1"/>
</dbReference>
<protein>
    <submittedName>
        <fullName evidence="5">Response regulator</fullName>
    </submittedName>
</protein>
<evidence type="ECO:0000313" key="6">
    <source>
        <dbReference type="Proteomes" id="UP000622890"/>
    </source>
</evidence>
<dbReference type="SUPFAM" id="SSF109604">
    <property type="entry name" value="HD-domain/PDEase-like"/>
    <property type="match status" value="1"/>
</dbReference>
<evidence type="ECO:0000256" key="1">
    <source>
        <dbReference type="ARBA" id="ARBA00022801"/>
    </source>
</evidence>
<dbReference type="PANTHER" id="PTHR45228">
    <property type="entry name" value="CYCLIC DI-GMP PHOSPHODIESTERASE TM_0186-RELATED"/>
    <property type="match status" value="1"/>
</dbReference>
<dbReference type="PROSITE" id="PS50110">
    <property type="entry name" value="RESPONSE_REGULATORY"/>
    <property type="match status" value="1"/>
</dbReference>
<dbReference type="InterPro" id="IPR003607">
    <property type="entry name" value="HD/PDEase_dom"/>
</dbReference>
<sequence length="356" mass="40080">MKIVIVDDTPMSLTMLQYLVRKLPDCEAICFTDPQEGLAWCGANQPDLLIVDFMMPDLDGTTLVARFRERHHDVPVLMVTANHDVALRHEALQKGVTDFLNKPLDNVEFIARARNMLALRKNQKLSYDRISWLDEEVRKATRQIVEQERSTIFCLAKAAEYRDPETGSHILRMAHYSRHIARVLALSNADQELLLEAAPMHDIGKVGTPDAILLKPGRLTPEEFEIMKQHAEIGYKVLSQMRSPLLAAAAQIAYTHHEKFDGSGYPRGLTADEIPIFGRIVAVADVFDALTSARPYKKAWSVESAIQFLIDGKGKHFDPSCVDAFLSDWDEVIAIRERFADDESANETSMALEVHA</sequence>
<evidence type="ECO:0000256" key="2">
    <source>
        <dbReference type="PROSITE-ProRule" id="PRU00169"/>
    </source>
</evidence>
<feature type="modified residue" description="4-aspartylphosphate" evidence="2">
    <location>
        <position position="52"/>
    </location>
</feature>
<dbReference type="Pfam" id="PF00072">
    <property type="entry name" value="Response_reg"/>
    <property type="match status" value="1"/>
</dbReference>
<dbReference type="NCBIfam" id="TIGR00277">
    <property type="entry name" value="HDIG"/>
    <property type="match status" value="1"/>
</dbReference>
<dbReference type="PROSITE" id="PS51832">
    <property type="entry name" value="HD_GYP"/>
    <property type="match status" value="1"/>
</dbReference>
<dbReference type="InterPro" id="IPR006675">
    <property type="entry name" value="HDIG_dom"/>
</dbReference>
<dbReference type="InterPro" id="IPR052020">
    <property type="entry name" value="Cyclic_di-GMP/3'3'-cGAMP_PDE"/>
</dbReference>
<dbReference type="GO" id="GO:0000160">
    <property type="term" value="P:phosphorelay signal transduction system"/>
    <property type="evidence" value="ECO:0007669"/>
    <property type="project" value="InterPro"/>
</dbReference>
<gene>
    <name evidence="5" type="ORF">JJB74_23770</name>
</gene>
<dbReference type="InterPro" id="IPR011006">
    <property type="entry name" value="CheY-like_superfamily"/>
</dbReference>
<dbReference type="EMBL" id="JAEPBG010000013">
    <property type="protein sequence ID" value="MBK4737650.1"/>
    <property type="molecule type" value="Genomic_DNA"/>
</dbReference>
<keyword evidence="2" id="KW-0597">Phosphoprotein</keyword>
<dbReference type="Gene3D" id="3.40.50.2300">
    <property type="match status" value="1"/>
</dbReference>
<dbReference type="CDD" id="cd00077">
    <property type="entry name" value="HDc"/>
    <property type="match status" value="1"/>
</dbReference>
<keyword evidence="1" id="KW-0378">Hydrolase</keyword>
<accession>A0A934W8J5</accession>
<organism evidence="5 6">
    <name type="scientific">Noviherbaspirillum pedocola</name>
    <dbReference type="NCBI Taxonomy" id="2801341"/>
    <lineage>
        <taxon>Bacteria</taxon>
        <taxon>Pseudomonadati</taxon>
        <taxon>Pseudomonadota</taxon>
        <taxon>Betaproteobacteria</taxon>
        <taxon>Burkholderiales</taxon>
        <taxon>Oxalobacteraceae</taxon>
        <taxon>Noviherbaspirillum</taxon>
    </lineage>
</organism>
<keyword evidence="6" id="KW-1185">Reference proteome</keyword>
<evidence type="ECO:0000313" key="5">
    <source>
        <dbReference type="EMBL" id="MBK4737650.1"/>
    </source>
</evidence>
<dbReference type="Gene3D" id="1.10.3210.10">
    <property type="entry name" value="Hypothetical protein af1432"/>
    <property type="match status" value="1"/>
</dbReference>
<dbReference type="AlphaFoldDB" id="A0A934W8J5"/>
<dbReference type="CDD" id="cd17551">
    <property type="entry name" value="REC_RpfG-like"/>
    <property type="match status" value="1"/>
</dbReference>
<feature type="domain" description="Response regulatory" evidence="3">
    <location>
        <begin position="2"/>
        <end position="117"/>
    </location>
</feature>
<dbReference type="FunFam" id="1.10.3210.10:FF:000018">
    <property type="entry name" value="Two-component system response regulator"/>
    <property type="match status" value="1"/>
</dbReference>
<dbReference type="Pfam" id="PF13487">
    <property type="entry name" value="HD_5"/>
    <property type="match status" value="1"/>
</dbReference>
<dbReference type="Proteomes" id="UP000622890">
    <property type="component" value="Unassembled WGS sequence"/>
</dbReference>
<evidence type="ECO:0000259" key="4">
    <source>
        <dbReference type="PROSITE" id="PS51832"/>
    </source>
</evidence>
<name>A0A934W8J5_9BURK</name>
<proteinExistence type="predicted"/>
<dbReference type="InterPro" id="IPR001789">
    <property type="entry name" value="Sig_transdc_resp-reg_receiver"/>
</dbReference>
<comment type="caution">
    <text evidence="5">The sequence shown here is derived from an EMBL/GenBank/DDBJ whole genome shotgun (WGS) entry which is preliminary data.</text>
</comment>
<dbReference type="GO" id="GO:0004112">
    <property type="term" value="F:cyclic-nucleotide phosphodiesterase activity"/>
    <property type="evidence" value="ECO:0007669"/>
    <property type="project" value="UniProtKB-ARBA"/>
</dbReference>
<dbReference type="InterPro" id="IPR037522">
    <property type="entry name" value="HD_GYP_dom"/>
</dbReference>
<dbReference type="SMART" id="SM00471">
    <property type="entry name" value="HDc"/>
    <property type="match status" value="1"/>
</dbReference>
<reference evidence="5" key="1">
    <citation type="submission" date="2021-01" db="EMBL/GenBank/DDBJ databases">
        <title>Genome sequence of strain Noviherbaspirillum sp. DKR-6.</title>
        <authorList>
            <person name="Chaudhary D.K."/>
        </authorList>
    </citation>
    <scope>NUCLEOTIDE SEQUENCE</scope>
    <source>
        <strain evidence="5">DKR-6</strain>
    </source>
</reference>
<dbReference type="GO" id="GO:0009214">
    <property type="term" value="P:cyclic nucleotide catabolic process"/>
    <property type="evidence" value="ECO:0007669"/>
    <property type="project" value="UniProtKB-ARBA"/>
</dbReference>
<evidence type="ECO:0000259" key="3">
    <source>
        <dbReference type="PROSITE" id="PS50110"/>
    </source>
</evidence>
<feature type="domain" description="HD-GYP" evidence="4">
    <location>
        <begin position="144"/>
        <end position="341"/>
    </location>
</feature>
<dbReference type="SUPFAM" id="SSF52172">
    <property type="entry name" value="CheY-like"/>
    <property type="match status" value="1"/>
</dbReference>